<organism evidence="2 3">
    <name type="scientific">Synaphobranchus kaupii</name>
    <name type="common">Kaup's arrowtooth eel</name>
    <dbReference type="NCBI Taxonomy" id="118154"/>
    <lineage>
        <taxon>Eukaryota</taxon>
        <taxon>Metazoa</taxon>
        <taxon>Chordata</taxon>
        <taxon>Craniata</taxon>
        <taxon>Vertebrata</taxon>
        <taxon>Euteleostomi</taxon>
        <taxon>Actinopterygii</taxon>
        <taxon>Neopterygii</taxon>
        <taxon>Teleostei</taxon>
        <taxon>Anguilliformes</taxon>
        <taxon>Synaphobranchidae</taxon>
        <taxon>Synaphobranchus</taxon>
    </lineage>
</organism>
<name>A0A9Q1E928_SYNKA</name>
<evidence type="ECO:0000313" key="2">
    <source>
        <dbReference type="EMBL" id="KAJ8334495.1"/>
    </source>
</evidence>
<dbReference type="AlphaFoldDB" id="A0A9Q1E928"/>
<evidence type="ECO:0000256" key="1">
    <source>
        <dbReference type="SAM" id="MobiDB-lite"/>
    </source>
</evidence>
<keyword evidence="3" id="KW-1185">Reference proteome</keyword>
<reference evidence="2" key="1">
    <citation type="journal article" date="2023" name="Science">
        <title>Genome structures resolve the early diversification of teleost fishes.</title>
        <authorList>
            <person name="Parey E."/>
            <person name="Louis A."/>
            <person name="Montfort J."/>
            <person name="Bouchez O."/>
            <person name="Roques C."/>
            <person name="Iampietro C."/>
            <person name="Lluch J."/>
            <person name="Castinel A."/>
            <person name="Donnadieu C."/>
            <person name="Desvignes T."/>
            <person name="Floi Bucao C."/>
            <person name="Jouanno E."/>
            <person name="Wen M."/>
            <person name="Mejri S."/>
            <person name="Dirks R."/>
            <person name="Jansen H."/>
            <person name="Henkel C."/>
            <person name="Chen W.J."/>
            <person name="Zahm M."/>
            <person name="Cabau C."/>
            <person name="Klopp C."/>
            <person name="Thompson A.W."/>
            <person name="Robinson-Rechavi M."/>
            <person name="Braasch I."/>
            <person name="Lecointre G."/>
            <person name="Bobe J."/>
            <person name="Postlethwait J.H."/>
            <person name="Berthelot C."/>
            <person name="Roest Crollius H."/>
            <person name="Guiguen Y."/>
        </authorList>
    </citation>
    <scope>NUCLEOTIDE SEQUENCE</scope>
    <source>
        <strain evidence="2">WJC10195</strain>
    </source>
</reference>
<evidence type="ECO:0000313" key="3">
    <source>
        <dbReference type="Proteomes" id="UP001152622"/>
    </source>
</evidence>
<accession>A0A9Q1E928</accession>
<dbReference type="Proteomes" id="UP001152622">
    <property type="component" value="Chromosome 21"/>
</dbReference>
<proteinExistence type="predicted"/>
<sequence length="75" mass="8398">MQSLQSKPPEDDRATVLFWRSLFSRKRRPLSCAGMRLGRSSCFLSSSPPNRPTPPPARSQADPAELRRWPSGLSS</sequence>
<comment type="caution">
    <text evidence="2">The sequence shown here is derived from an EMBL/GenBank/DDBJ whole genome shotgun (WGS) entry which is preliminary data.</text>
</comment>
<gene>
    <name evidence="2" type="ORF">SKAU_G00401340</name>
</gene>
<protein>
    <submittedName>
        <fullName evidence="2">Uncharacterized protein</fullName>
    </submittedName>
</protein>
<dbReference type="EMBL" id="JAINUF010000021">
    <property type="protein sequence ID" value="KAJ8334495.1"/>
    <property type="molecule type" value="Genomic_DNA"/>
</dbReference>
<feature type="region of interest" description="Disordered" evidence="1">
    <location>
        <begin position="40"/>
        <end position="75"/>
    </location>
</feature>